<dbReference type="RefSeq" id="XP_022731938.1">
    <property type="nucleotide sequence ID" value="XM_022876203.1"/>
</dbReference>
<dbReference type="InterPro" id="IPR013083">
    <property type="entry name" value="Znf_RING/FYVE/PHD"/>
</dbReference>
<dbReference type="PANTHER" id="PTHR45676">
    <property type="entry name" value="RING-H2 FINGER PROTEIN ATL51-RELATED"/>
    <property type="match status" value="1"/>
</dbReference>
<dbReference type="PROSITE" id="PS50089">
    <property type="entry name" value="ZF_RING_2"/>
    <property type="match status" value="1"/>
</dbReference>
<keyword evidence="1" id="KW-0479">Metal-binding</keyword>
<dbReference type="Gene3D" id="3.30.40.10">
    <property type="entry name" value="Zinc/RING finger domain, C3HC4 (zinc finger)"/>
    <property type="match status" value="1"/>
</dbReference>
<dbReference type="SUPFAM" id="SSF57850">
    <property type="entry name" value="RING/U-box"/>
    <property type="match status" value="1"/>
</dbReference>
<dbReference type="OrthoDB" id="21204at2759"/>
<dbReference type="GO" id="GO:0016567">
    <property type="term" value="P:protein ubiquitination"/>
    <property type="evidence" value="ECO:0007669"/>
    <property type="project" value="UniProtKB-UniPathway"/>
</dbReference>
<gene>
    <name evidence="4" type="primary">LOC111286302</name>
</gene>
<evidence type="ECO:0000313" key="4">
    <source>
        <dbReference type="RefSeq" id="XP_022731938.1"/>
    </source>
</evidence>
<evidence type="ECO:0000256" key="1">
    <source>
        <dbReference type="PROSITE-ProRule" id="PRU00175"/>
    </source>
</evidence>
<protein>
    <submittedName>
        <fullName evidence="4">E3 ubiquitin-protein ligase SIRP1-like</fullName>
    </submittedName>
</protein>
<accession>A0A6P5XUQ1</accession>
<keyword evidence="1" id="KW-0863">Zinc-finger</keyword>
<keyword evidence="1" id="KW-0862">Zinc</keyword>
<dbReference type="KEGG" id="dzi:111286302"/>
<dbReference type="GO" id="GO:0008270">
    <property type="term" value="F:zinc ion binding"/>
    <property type="evidence" value="ECO:0007669"/>
    <property type="project" value="UniProtKB-KW"/>
</dbReference>
<feature type="domain" description="RING-type" evidence="2">
    <location>
        <begin position="112"/>
        <end position="154"/>
    </location>
</feature>
<dbReference type="SMART" id="SM00184">
    <property type="entry name" value="RING"/>
    <property type="match status" value="1"/>
</dbReference>
<dbReference type="AlphaFoldDB" id="A0A6P5XUQ1"/>
<reference evidence="4" key="1">
    <citation type="submission" date="2025-08" db="UniProtKB">
        <authorList>
            <consortium name="RefSeq"/>
        </authorList>
    </citation>
    <scope>IDENTIFICATION</scope>
    <source>
        <tissue evidence="4">Fruit stalk</tissue>
    </source>
</reference>
<dbReference type="Pfam" id="PF13639">
    <property type="entry name" value="zf-RING_2"/>
    <property type="match status" value="1"/>
</dbReference>
<dbReference type="UniPathway" id="UPA00143"/>
<sequence length="165" mass="19157">MDIVKQIATRQAKTLNRLSNWGLYSTFDGSYDPRTTFSERLDDEQLEFIKCETMTTRLAMSRARQTNRDYESTLMEVQLEVGIELTKILAETIDPAFSGTNAVKIEEDGQVCGICQEDMEKGEEARAMICCSHKFHGFCIFEWVKRKTNCPLCRCEMLTRKYFEF</sequence>
<dbReference type="InterPro" id="IPR001841">
    <property type="entry name" value="Znf_RING"/>
</dbReference>
<organism evidence="3 4">
    <name type="scientific">Durio zibethinus</name>
    <name type="common">Durian</name>
    <dbReference type="NCBI Taxonomy" id="66656"/>
    <lineage>
        <taxon>Eukaryota</taxon>
        <taxon>Viridiplantae</taxon>
        <taxon>Streptophyta</taxon>
        <taxon>Embryophyta</taxon>
        <taxon>Tracheophyta</taxon>
        <taxon>Spermatophyta</taxon>
        <taxon>Magnoliopsida</taxon>
        <taxon>eudicotyledons</taxon>
        <taxon>Gunneridae</taxon>
        <taxon>Pentapetalae</taxon>
        <taxon>rosids</taxon>
        <taxon>malvids</taxon>
        <taxon>Malvales</taxon>
        <taxon>Malvaceae</taxon>
        <taxon>Helicteroideae</taxon>
        <taxon>Durio</taxon>
    </lineage>
</organism>
<proteinExistence type="predicted"/>
<name>A0A6P5XUQ1_DURZI</name>
<evidence type="ECO:0000313" key="3">
    <source>
        <dbReference type="Proteomes" id="UP000515121"/>
    </source>
</evidence>
<evidence type="ECO:0000259" key="2">
    <source>
        <dbReference type="PROSITE" id="PS50089"/>
    </source>
</evidence>
<dbReference type="GeneID" id="111286302"/>
<keyword evidence="3" id="KW-1185">Reference proteome</keyword>
<dbReference type="Proteomes" id="UP000515121">
    <property type="component" value="Unplaced"/>
</dbReference>
<dbReference type="PANTHER" id="PTHR45676:SF178">
    <property type="entry name" value="RING-TYPE E3 UBIQUITIN TRANSFERASE"/>
    <property type="match status" value="1"/>
</dbReference>